<dbReference type="SMART" id="SM00473">
    <property type="entry name" value="PAN_AP"/>
    <property type="match status" value="1"/>
</dbReference>
<dbReference type="SMART" id="SM00261">
    <property type="entry name" value="FU"/>
    <property type="match status" value="2"/>
</dbReference>
<evidence type="ECO:0000256" key="1">
    <source>
        <dbReference type="SAM" id="SignalP"/>
    </source>
</evidence>
<gene>
    <name evidence="4" type="primary">LOC106173132</name>
</gene>
<dbReference type="SMART" id="SM01411">
    <property type="entry name" value="Ephrin_rec_like"/>
    <property type="match status" value="4"/>
</dbReference>
<feature type="chain" id="PRO_5010197145" evidence="1">
    <location>
        <begin position="21"/>
        <end position="330"/>
    </location>
</feature>
<accession>A0A1S3JI63</accession>
<dbReference type="Pfam" id="PF07699">
    <property type="entry name" value="Ephrin_rec_like"/>
    <property type="match status" value="3"/>
</dbReference>
<feature type="domain" description="Apple" evidence="2">
    <location>
        <begin position="32"/>
        <end position="112"/>
    </location>
</feature>
<evidence type="ECO:0000313" key="4">
    <source>
        <dbReference type="RefSeq" id="XP_013409589.1"/>
    </source>
</evidence>
<protein>
    <submittedName>
        <fullName evidence="4">Signal peptide, CUB and EGF-like domain-containing protein 2</fullName>
    </submittedName>
</protein>
<sequence>MILSGLSVSLLVSLLIPLGAINSGSYNEPSGCGSGFYMSALYRLQELSVRSKLECATYCQTESSCKSFNLIENEDGSKSCQLNTGSAGPSGNGIIRASDVISGNYSFFEKYTGLAEETCSSIGSCPQGHYNANTDSDETCDWCANGVRQGACVACQAGQYQDQYGSSACLPCPSGSYQNESGSAECLPCPPGQFQSETGSQTCIPCAVGEYQNQNGSTSCLPCPVGQFQSSSGQATCSLCQAGHYQDTIGQTTCSSCPAGQYQNSTGQSTCIQCPVGHYQSSVGQAACTACPIGQYQSATGAVSCVSCSSGSTTAATGSTSASDCIGEYE</sequence>
<dbReference type="OrthoDB" id="413581at2759"/>
<dbReference type="InParanoid" id="A0A1S3JI63"/>
<evidence type="ECO:0000259" key="2">
    <source>
        <dbReference type="PROSITE" id="PS50948"/>
    </source>
</evidence>
<keyword evidence="1" id="KW-0732">Signal</keyword>
<dbReference type="Pfam" id="PF00024">
    <property type="entry name" value="PAN_1"/>
    <property type="match status" value="1"/>
</dbReference>
<proteinExistence type="predicted"/>
<dbReference type="InterPro" id="IPR011641">
    <property type="entry name" value="Tyr-kin_ephrin_A/B_rcpt-like"/>
</dbReference>
<feature type="signal peptide" evidence="1">
    <location>
        <begin position="1"/>
        <end position="20"/>
    </location>
</feature>
<name>A0A1S3JI63_LINAN</name>
<dbReference type="Proteomes" id="UP000085678">
    <property type="component" value="Unplaced"/>
</dbReference>
<dbReference type="PANTHER" id="PTHR46967:SF1">
    <property type="entry name" value="KERATIN-ASSOCIATED PROTEIN 16-1-LIKE"/>
    <property type="match status" value="1"/>
</dbReference>
<keyword evidence="3" id="KW-1185">Reference proteome</keyword>
<dbReference type="STRING" id="7574.A0A1S3JI63"/>
<evidence type="ECO:0000313" key="3">
    <source>
        <dbReference type="Proteomes" id="UP000085678"/>
    </source>
</evidence>
<dbReference type="RefSeq" id="XP_013409589.1">
    <property type="nucleotide sequence ID" value="XM_013554135.1"/>
</dbReference>
<dbReference type="KEGG" id="lak:106173132"/>
<dbReference type="GeneID" id="106173132"/>
<dbReference type="InterPro" id="IPR009030">
    <property type="entry name" value="Growth_fac_rcpt_cys_sf"/>
</dbReference>
<dbReference type="InterPro" id="IPR003609">
    <property type="entry name" value="Pan_app"/>
</dbReference>
<dbReference type="SUPFAM" id="SSF57184">
    <property type="entry name" value="Growth factor receptor domain"/>
    <property type="match status" value="1"/>
</dbReference>
<dbReference type="PANTHER" id="PTHR46967">
    <property type="entry name" value="INSULIN-LIKE GROWTH FACTOR BINDING PROTEIN,N-TERMINAL"/>
    <property type="match status" value="1"/>
</dbReference>
<dbReference type="AlphaFoldDB" id="A0A1S3JI63"/>
<dbReference type="PROSITE" id="PS50948">
    <property type="entry name" value="PAN"/>
    <property type="match status" value="1"/>
</dbReference>
<reference evidence="4" key="1">
    <citation type="submission" date="2025-08" db="UniProtKB">
        <authorList>
            <consortium name="RefSeq"/>
        </authorList>
    </citation>
    <scope>IDENTIFICATION</scope>
    <source>
        <tissue evidence="4">Gonads</tissue>
    </source>
</reference>
<dbReference type="Gene3D" id="2.10.50.10">
    <property type="entry name" value="Tumor Necrosis Factor Receptor, subunit A, domain 2"/>
    <property type="match status" value="4"/>
</dbReference>
<dbReference type="InterPro" id="IPR006212">
    <property type="entry name" value="Furin_repeat"/>
</dbReference>
<organism evidence="3 4">
    <name type="scientific">Lingula anatina</name>
    <name type="common">Brachiopod</name>
    <name type="synonym">Lingula unguis</name>
    <dbReference type="NCBI Taxonomy" id="7574"/>
    <lineage>
        <taxon>Eukaryota</taxon>
        <taxon>Metazoa</taxon>
        <taxon>Spiralia</taxon>
        <taxon>Lophotrochozoa</taxon>
        <taxon>Brachiopoda</taxon>
        <taxon>Linguliformea</taxon>
        <taxon>Lingulata</taxon>
        <taxon>Lingulida</taxon>
        <taxon>Linguloidea</taxon>
        <taxon>Lingulidae</taxon>
        <taxon>Lingula</taxon>
    </lineage>
</organism>